<dbReference type="OrthoDB" id="2013610at2759"/>
<gene>
    <name evidence="2" type="ORF">GNI_016580</name>
</gene>
<dbReference type="RefSeq" id="XP_011129002.1">
    <property type="nucleotide sequence ID" value="XM_011130700.1"/>
</dbReference>
<accession>A0A023BC80</accession>
<feature type="domain" description="Integrase zinc-binding" evidence="1">
    <location>
        <begin position="80"/>
        <end position="132"/>
    </location>
</feature>
<protein>
    <recommendedName>
        <fullName evidence="1">Integrase zinc-binding domain-containing protein</fullName>
    </recommendedName>
</protein>
<reference evidence="2" key="1">
    <citation type="submission" date="2013-12" db="EMBL/GenBank/DDBJ databases">
        <authorList>
            <person name="Omoto C.K."/>
            <person name="Sibley D."/>
            <person name="Venepally P."/>
            <person name="Hadjithomas M."/>
            <person name="Karamycheva S."/>
            <person name="Brunk B."/>
            <person name="Roos D."/>
            <person name="Caler E."/>
            <person name="Lorenzi H."/>
        </authorList>
    </citation>
    <scope>NUCLEOTIDE SEQUENCE</scope>
</reference>
<dbReference type="InterPro" id="IPR041588">
    <property type="entry name" value="Integrase_H2C2"/>
</dbReference>
<evidence type="ECO:0000313" key="3">
    <source>
        <dbReference type="Proteomes" id="UP000019763"/>
    </source>
</evidence>
<dbReference type="Proteomes" id="UP000019763">
    <property type="component" value="Unassembled WGS sequence"/>
</dbReference>
<dbReference type="Gene3D" id="1.10.340.70">
    <property type="match status" value="1"/>
</dbReference>
<dbReference type="Pfam" id="PF17921">
    <property type="entry name" value="Integrase_H2C2"/>
    <property type="match status" value="1"/>
</dbReference>
<name>A0A023BC80_GRENI</name>
<dbReference type="VEuPathDB" id="CryptoDB:GNI_016580"/>
<sequence length="135" mass="15712">MVTNRVKGENNNVVDRLRKVLVKDVDMDVDMDEHPYSIICSTGLALQATDEGKDHQRLSPLIERALDAWWFKNGANRFCVPHRLRKTLSDGLHFQSGGHRGVCMRRQLQAQYFWANLCRDIKQWTRECLLCIQLT</sequence>
<evidence type="ECO:0000259" key="1">
    <source>
        <dbReference type="Pfam" id="PF17921"/>
    </source>
</evidence>
<dbReference type="GeneID" id="22910866"/>
<keyword evidence="3" id="KW-1185">Reference proteome</keyword>
<dbReference type="EMBL" id="AFNH02000121">
    <property type="protein sequence ID" value="EZG82433.1"/>
    <property type="molecule type" value="Genomic_DNA"/>
</dbReference>
<comment type="caution">
    <text evidence="2">The sequence shown here is derived from an EMBL/GenBank/DDBJ whole genome shotgun (WGS) entry which is preliminary data.</text>
</comment>
<organism evidence="2 3">
    <name type="scientific">Gregarina niphandrodes</name>
    <name type="common">Septate eugregarine</name>
    <dbReference type="NCBI Taxonomy" id="110365"/>
    <lineage>
        <taxon>Eukaryota</taxon>
        <taxon>Sar</taxon>
        <taxon>Alveolata</taxon>
        <taxon>Apicomplexa</taxon>
        <taxon>Conoidasida</taxon>
        <taxon>Gregarinasina</taxon>
        <taxon>Eugregarinorida</taxon>
        <taxon>Gregarinidae</taxon>
        <taxon>Gregarina</taxon>
    </lineage>
</organism>
<dbReference type="AlphaFoldDB" id="A0A023BC80"/>
<proteinExistence type="predicted"/>
<evidence type="ECO:0000313" key="2">
    <source>
        <dbReference type="EMBL" id="EZG82433.1"/>
    </source>
</evidence>